<organism evidence="1 2">
    <name type="scientific">Pseudomonas syringae</name>
    <dbReference type="NCBI Taxonomy" id="317"/>
    <lineage>
        <taxon>Bacteria</taxon>
        <taxon>Pseudomonadati</taxon>
        <taxon>Pseudomonadota</taxon>
        <taxon>Gammaproteobacteria</taxon>
        <taxon>Pseudomonadales</taxon>
        <taxon>Pseudomonadaceae</taxon>
        <taxon>Pseudomonas</taxon>
    </lineage>
</organism>
<dbReference type="AlphaFoldDB" id="A0A085VN80"/>
<evidence type="ECO:0000313" key="2">
    <source>
        <dbReference type="Proteomes" id="UP000028631"/>
    </source>
</evidence>
<reference evidence="1 2" key="1">
    <citation type="submission" date="2014-07" db="EMBL/GenBank/DDBJ databases">
        <title>Draft Genome Sequences of Environmental Pseudomonas syringae strains.</title>
        <authorList>
            <person name="Baltrus D.A."/>
            <person name="Berge O."/>
            <person name="Morris C."/>
        </authorList>
    </citation>
    <scope>NUCLEOTIDE SEQUENCE [LARGE SCALE GENOMIC DNA]</scope>
    <source>
        <strain evidence="1 2">GAW0119</strain>
    </source>
</reference>
<dbReference type="EMBL" id="JPQU01000023">
    <property type="protein sequence ID" value="KFE56893.1"/>
    <property type="molecule type" value="Genomic_DNA"/>
</dbReference>
<protein>
    <submittedName>
        <fullName evidence="1">Uncharacterized protein</fullName>
    </submittedName>
</protein>
<name>A0A085VN80_PSESX</name>
<proteinExistence type="predicted"/>
<evidence type="ECO:0000313" key="1">
    <source>
        <dbReference type="EMBL" id="KFE56893.1"/>
    </source>
</evidence>
<dbReference type="OrthoDB" id="6901203at2"/>
<sequence>MKYILAIAALVLVTHFYVGYYTILGVHGGDLVFFIKKYPTLQVQFTNLYTRDSEDVPLDELNIAEANLIKSYCKYRLGVINRLGTDEELEACKAR</sequence>
<comment type="caution">
    <text evidence="1">The sequence shown here is derived from an EMBL/GenBank/DDBJ whole genome shotgun (WGS) entry which is preliminary data.</text>
</comment>
<keyword evidence="2" id="KW-1185">Reference proteome</keyword>
<gene>
    <name evidence="1" type="ORF">IV01_06840</name>
</gene>
<dbReference type="PATRIC" id="fig|317.175.peg.1422"/>
<dbReference type="RefSeq" id="WP_032627196.1">
    <property type="nucleotide sequence ID" value="NZ_JPQU01000023.1"/>
</dbReference>
<accession>A0A085VN80</accession>
<dbReference type="Proteomes" id="UP000028631">
    <property type="component" value="Unassembled WGS sequence"/>
</dbReference>